<dbReference type="Gene3D" id="1.20.1560.10">
    <property type="entry name" value="ABC transporter type 1, transmembrane domain"/>
    <property type="match status" value="1"/>
</dbReference>
<gene>
    <name evidence="10" type="ORF">LQE99_13770</name>
</gene>
<dbReference type="InterPro" id="IPR003439">
    <property type="entry name" value="ABC_transporter-like_ATP-bd"/>
</dbReference>
<comment type="caution">
    <text evidence="10">The sequence shown here is derived from an EMBL/GenBank/DDBJ whole genome shotgun (WGS) entry which is preliminary data.</text>
</comment>
<keyword evidence="6 7" id="KW-0472">Membrane</keyword>
<organism evidence="10 11">
    <name type="scientific">Amedibacillus hominis</name>
    <dbReference type="NCBI Taxonomy" id="2897776"/>
    <lineage>
        <taxon>Bacteria</taxon>
        <taxon>Bacillati</taxon>
        <taxon>Bacillota</taxon>
        <taxon>Erysipelotrichia</taxon>
        <taxon>Erysipelotrichales</taxon>
        <taxon>Erysipelotrichaceae</taxon>
        <taxon>Amedibacillus</taxon>
    </lineage>
</organism>
<dbReference type="SUPFAM" id="SSF52540">
    <property type="entry name" value="P-loop containing nucleoside triphosphate hydrolases"/>
    <property type="match status" value="1"/>
</dbReference>
<dbReference type="EMBL" id="JAKVPQ010000011">
    <property type="protein sequence ID" value="MCH4286190.1"/>
    <property type="molecule type" value="Genomic_DNA"/>
</dbReference>
<dbReference type="SMART" id="SM00382">
    <property type="entry name" value="AAA"/>
    <property type="match status" value="1"/>
</dbReference>
<dbReference type="InterPro" id="IPR017871">
    <property type="entry name" value="ABC_transporter-like_CS"/>
</dbReference>
<dbReference type="Proteomes" id="UP001202402">
    <property type="component" value="Unassembled WGS sequence"/>
</dbReference>
<evidence type="ECO:0000256" key="5">
    <source>
        <dbReference type="ARBA" id="ARBA00022989"/>
    </source>
</evidence>
<feature type="domain" description="ABC transporter" evidence="8">
    <location>
        <begin position="337"/>
        <end position="568"/>
    </location>
</feature>
<evidence type="ECO:0000256" key="3">
    <source>
        <dbReference type="ARBA" id="ARBA00022741"/>
    </source>
</evidence>
<dbReference type="Pfam" id="PF00664">
    <property type="entry name" value="ABC_membrane"/>
    <property type="match status" value="1"/>
</dbReference>
<evidence type="ECO:0000313" key="11">
    <source>
        <dbReference type="Proteomes" id="UP001202402"/>
    </source>
</evidence>
<comment type="subcellular location">
    <subcellularLocation>
        <location evidence="1">Cell membrane</location>
        <topology evidence="1">Multi-pass membrane protein</topology>
    </subcellularLocation>
</comment>
<feature type="transmembrane region" description="Helical" evidence="7">
    <location>
        <begin position="21"/>
        <end position="48"/>
    </location>
</feature>
<evidence type="ECO:0000259" key="8">
    <source>
        <dbReference type="PROSITE" id="PS50893"/>
    </source>
</evidence>
<evidence type="ECO:0000259" key="9">
    <source>
        <dbReference type="PROSITE" id="PS50929"/>
    </source>
</evidence>
<dbReference type="PROSITE" id="PS00211">
    <property type="entry name" value="ABC_TRANSPORTER_1"/>
    <property type="match status" value="1"/>
</dbReference>
<dbReference type="SUPFAM" id="SSF90123">
    <property type="entry name" value="ABC transporter transmembrane region"/>
    <property type="match status" value="1"/>
</dbReference>
<feature type="domain" description="ABC transmembrane type-1" evidence="9">
    <location>
        <begin position="24"/>
        <end position="306"/>
    </location>
</feature>
<dbReference type="RefSeq" id="WP_117453193.1">
    <property type="nucleotide sequence ID" value="NZ_JAKVPQ010000011.1"/>
</dbReference>
<dbReference type="CDD" id="cd03228">
    <property type="entry name" value="ABCC_MRP_Like"/>
    <property type="match status" value="1"/>
</dbReference>
<proteinExistence type="predicted"/>
<dbReference type="Pfam" id="PF00005">
    <property type="entry name" value="ABC_tran"/>
    <property type="match status" value="1"/>
</dbReference>
<accession>A0ABS9R988</accession>
<evidence type="ECO:0000256" key="2">
    <source>
        <dbReference type="ARBA" id="ARBA00022692"/>
    </source>
</evidence>
<dbReference type="PROSITE" id="PS50893">
    <property type="entry name" value="ABC_TRANSPORTER_2"/>
    <property type="match status" value="1"/>
</dbReference>
<dbReference type="Gene3D" id="3.40.50.300">
    <property type="entry name" value="P-loop containing nucleotide triphosphate hydrolases"/>
    <property type="match status" value="1"/>
</dbReference>
<dbReference type="PANTHER" id="PTHR43394:SF1">
    <property type="entry name" value="ATP-BINDING CASSETTE SUB-FAMILY B MEMBER 10, MITOCHONDRIAL"/>
    <property type="match status" value="1"/>
</dbReference>
<keyword evidence="3" id="KW-0547">Nucleotide-binding</keyword>
<dbReference type="InterPro" id="IPR039421">
    <property type="entry name" value="Type_1_exporter"/>
</dbReference>
<evidence type="ECO:0000256" key="6">
    <source>
        <dbReference type="ARBA" id="ARBA00023136"/>
    </source>
</evidence>
<reference evidence="10 11" key="1">
    <citation type="submission" date="2022-02" db="EMBL/GenBank/DDBJ databases">
        <title>Genome of Erysipelotrichaceae sp. nov. NSJ-176 isolated from human feces.</title>
        <authorList>
            <person name="Abdugheni R."/>
        </authorList>
    </citation>
    <scope>NUCLEOTIDE SEQUENCE [LARGE SCALE GENOMIC DNA]</scope>
    <source>
        <strain evidence="10 11">NSJ-176</strain>
    </source>
</reference>
<protein>
    <submittedName>
        <fullName evidence="10">ABC transporter ATP-binding protein/permease</fullName>
    </submittedName>
</protein>
<keyword evidence="5 7" id="KW-1133">Transmembrane helix</keyword>
<feature type="transmembrane region" description="Helical" evidence="7">
    <location>
        <begin position="138"/>
        <end position="158"/>
    </location>
</feature>
<keyword evidence="2 7" id="KW-0812">Transmembrane</keyword>
<keyword evidence="4 10" id="KW-0067">ATP-binding</keyword>
<dbReference type="InterPro" id="IPR036640">
    <property type="entry name" value="ABC1_TM_sf"/>
</dbReference>
<dbReference type="GO" id="GO:0005524">
    <property type="term" value="F:ATP binding"/>
    <property type="evidence" value="ECO:0007669"/>
    <property type="project" value="UniProtKB-KW"/>
</dbReference>
<feature type="transmembrane region" description="Helical" evidence="7">
    <location>
        <begin position="164"/>
        <end position="181"/>
    </location>
</feature>
<dbReference type="InterPro" id="IPR011527">
    <property type="entry name" value="ABC1_TM_dom"/>
</dbReference>
<dbReference type="CDD" id="cd07346">
    <property type="entry name" value="ABC_6TM_exporters"/>
    <property type="match status" value="1"/>
</dbReference>
<evidence type="ECO:0000313" key="10">
    <source>
        <dbReference type="EMBL" id="MCH4286190.1"/>
    </source>
</evidence>
<name>A0ABS9R988_9FIRM</name>
<dbReference type="PROSITE" id="PS50929">
    <property type="entry name" value="ABC_TM1F"/>
    <property type="match status" value="1"/>
</dbReference>
<sequence length="570" mass="64225">MKDKTISLKHYWRIFLQKNKLCFVTAVIGIMLISIFDLIFSLVMQAIIDIVSEGNISGMVSIIKFSIVMAVAYLLVYYIYSYTKTEFIRKATMNYKQVAFEKITKKTISSFNNESTSTYISALTNDISVIETNYIKSIFTYINLLFVFFGALGVMLFYHVGLTLILLVVATVPIILSFLLGNRLVETEKKVSDANTNFITSIQSLLNGFIQIKSFHAEHQAEKIFYKQNKELESVRKSRNQLTQLMNMLGAFNAISTQIGVFLLGGYISITQGVISVGTVLLFLQLTNFIIDPIQNFPLLVSNKRSAKALLRKLEKNIEENIEDESGAIKKKLTDHIIVQDLSFAYGEKTVLHNLNYQFDMNKAYAIVGASGSGKSTLLMLLQKGYSNYSGSITYDTDELHQIKTESIYDFISSIQQDVFIFDDTLENNITMFQKVDPAIIKKVISEVNLDTLVQEKGLSFYCGENGCLLSGGEKQRIAIARALIKEASIILMDEATSNLDALNSVGIMNTVLDIKNSLRIIVTHRLEKTVLEKCDEIIVMSEGSIVEVGDFQTLISNRQLFYDMYQCNV</sequence>
<dbReference type="InterPro" id="IPR003593">
    <property type="entry name" value="AAA+_ATPase"/>
</dbReference>
<evidence type="ECO:0000256" key="7">
    <source>
        <dbReference type="SAM" id="Phobius"/>
    </source>
</evidence>
<evidence type="ECO:0000256" key="4">
    <source>
        <dbReference type="ARBA" id="ARBA00022840"/>
    </source>
</evidence>
<evidence type="ECO:0000256" key="1">
    <source>
        <dbReference type="ARBA" id="ARBA00004651"/>
    </source>
</evidence>
<dbReference type="PANTHER" id="PTHR43394">
    <property type="entry name" value="ATP-DEPENDENT PERMEASE MDL1, MITOCHONDRIAL"/>
    <property type="match status" value="1"/>
</dbReference>
<dbReference type="InterPro" id="IPR027417">
    <property type="entry name" value="P-loop_NTPase"/>
</dbReference>
<feature type="transmembrane region" description="Helical" evidence="7">
    <location>
        <begin position="60"/>
        <end position="80"/>
    </location>
</feature>
<keyword evidence="11" id="KW-1185">Reference proteome</keyword>